<dbReference type="EMBL" id="JACHJU010000005">
    <property type="protein sequence ID" value="MBB4943468.1"/>
    <property type="molecule type" value="Genomic_DNA"/>
</dbReference>
<gene>
    <name evidence="2" type="ORF">FHR32_007868</name>
</gene>
<dbReference type="AlphaFoldDB" id="A0A7W7WE26"/>
<comment type="caution">
    <text evidence="2">The sequence shown here is derived from an EMBL/GenBank/DDBJ whole genome shotgun (WGS) entry which is preliminary data.</text>
</comment>
<dbReference type="Proteomes" id="UP000534286">
    <property type="component" value="Unassembled WGS sequence"/>
</dbReference>
<sequence length="151" mass="16006">MRHKLGVLRAHRERLGRLYSKRTMAADYRASAAVDVEHDQADRQAGNRLRMPVTALQQDWGAALGFDASPCGRHGPPTWNTSASPAATSWPKKPPPMSSRHCATSWPGRACRPAQPPALIGGEEVPVGPGVEAVVGIGEGAGQLIAPSSSR</sequence>
<evidence type="ECO:0000256" key="1">
    <source>
        <dbReference type="SAM" id="MobiDB-lite"/>
    </source>
</evidence>
<feature type="region of interest" description="Disordered" evidence="1">
    <location>
        <begin position="67"/>
        <end position="109"/>
    </location>
</feature>
<name>A0A7W7WE26_9ACTN</name>
<evidence type="ECO:0000313" key="3">
    <source>
        <dbReference type="Proteomes" id="UP000534286"/>
    </source>
</evidence>
<feature type="compositionally biased region" description="Polar residues" evidence="1">
    <location>
        <begin position="78"/>
        <end position="87"/>
    </location>
</feature>
<organism evidence="2 3">
    <name type="scientific">Streptosporangium album</name>
    <dbReference type="NCBI Taxonomy" id="47479"/>
    <lineage>
        <taxon>Bacteria</taxon>
        <taxon>Bacillati</taxon>
        <taxon>Actinomycetota</taxon>
        <taxon>Actinomycetes</taxon>
        <taxon>Streptosporangiales</taxon>
        <taxon>Streptosporangiaceae</taxon>
        <taxon>Streptosporangium</taxon>
    </lineage>
</organism>
<evidence type="ECO:0000313" key="2">
    <source>
        <dbReference type="EMBL" id="MBB4943468.1"/>
    </source>
</evidence>
<accession>A0A7W7WE26</accession>
<protein>
    <submittedName>
        <fullName evidence="2">Uncharacterized protein</fullName>
    </submittedName>
</protein>
<proteinExistence type="predicted"/>
<keyword evidence="3" id="KW-1185">Reference proteome</keyword>
<reference evidence="2 3" key="1">
    <citation type="submission" date="2020-08" db="EMBL/GenBank/DDBJ databases">
        <title>Sequencing the genomes of 1000 actinobacteria strains.</title>
        <authorList>
            <person name="Klenk H.-P."/>
        </authorList>
    </citation>
    <scope>NUCLEOTIDE SEQUENCE [LARGE SCALE GENOMIC DNA]</scope>
    <source>
        <strain evidence="2 3">DSM 43023</strain>
    </source>
</reference>